<dbReference type="InterPro" id="IPR000398">
    <property type="entry name" value="Thymidylate_synthase"/>
</dbReference>
<evidence type="ECO:0000256" key="4">
    <source>
        <dbReference type="ARBA" id="ARBA00022679"/>
    </source>
</evidence>
<keyword evidence="4 6" id="KW-0808">Transferase</keyword>
<comment type="similarity">
    <text evidence="6">Belongs to the thymidylate synthase family. Bacterial-type ThyA subfamily.</text>
</comment>
<feature type="binding site" description="in other chain" evidence="6">
    <location>
        <begin position="231"/>
        <end position="233"/>
    </location>
    <ligand>
        <name>dUMP</name>
        <dbReference type="ChEBI" id="CHEBI:246422"/>
        <note>ligand shared between dimeric partners</note>
    </ligand>
</feature>
<proteinExistence type="inferred from homology"/>
<feature type="binding site" evidence="6">
    <location>
        <position position="51"/>
    </location>
    <ligand>
        <name>(6R)-5,10-methylene-5,6,7,8-tetrahydrofolate</name>
        <dbReference type="ChEBI" id="CHEBI:15636"/>
    </ligand>
</feature>
<dbReference type="NCBIfam" id="NF002497">
    <property type="entry name" value="PRK01827.1-3"/>
    <property type="match status" value="1"/>
</dbReference>
<keyword evidence="3 6" id="KW-0489">Methyltransferase</keyword>
<evidence type="ECO:0000256" key="5">
    <source>
        <dbReference type="ARBA" id="ARBA00022727"/>
    </source>
</evidence>
<feature type="active site" evidence="7">
    <location>
        <position position="170"/>
    </location>
</feature>
<dbReference type="PANTHER" id="PTHR11548:SF9">
    <property type="entry name" value="THYMIDYLATE SYNTHASE"/>
    <property type="match status" value="1"/>
</dbReference>
<dbReference type="Pfam" id="PF00303">
    <property type="entry name" value="Thymidylat_synt"/>
    <property type="match status" value="1"/>
</dbReference>
<comment type="catalytic activity">
    <reaction evidence="6">
        <text>dUMP + (6R)-5,10-methylene-5,6,7,8-tetrahydrofolate = 7,8-dihydrofolate + dTMP</text>
        <dbReference type="Rhea" id="RHEA:12104"/>
        <dbReference type="ChEBI" id="CHEBI:15636"/>
        <dbReference type="ChEBI" id="CHEBI:57451"/>
        <dbReference type="ChEBI" id="CHEBI:63528"/>
        <dbReference type="ChEBI" id="CHEBI:246422"/>
        <dbReference type="EC" id="2.1.1.45"/>
    </reaction>
</comment>
<evidence type="ECO:0000256" key="1">
    <source>
        <dbReference type="ARBA" id="ARBA00011947"/>
    </source>
</evidence>
<dbReference type="Gene3D" id="3.30.572.10">
    <property type="entry name" value="Thymidylate synthase/dCMP hydroxymethylase domain"/>
    <property type="match status" value="1"/>
</dbReference>
<reference evidence="9 10" key="1">
    <citation type="journal article" date="2023" name="Int. J. Syst. Evol. Microbiol.">
        <title>The observation of taxonomic boundaries for the 16SrII and 16SrXXV phytoplasmas using genome-based delimitation.</title>
        <authorList>
            <person name="Rodrigues Jardim B."/>
            <person name="Tran-Nguyen L.T.T."/>
            <person name="Gambley C."/>
            <person name="Al-Sadi A.M."/>
            <person name="Al-Subhi A.M."/>
            <person name="Foissac X."/>
            <person name="Salar P."/>
            <person name="Cai H."/>
            <person name="Yang J.Y."/>
            <person name="Davis R."/>
            <person name="Jones L."/>
            <person name="Rodoni B."/>
            <person name="Constable F.E."/>
        </authorList>
    </citation>
    <scope>NUCLEOTIDE SEQUENCE [LARGE SCALE GENOMIC DNA]</scope>
    <source>
        <strain evidence="9">BAWM-155c</strain>
    </source>
</reference>
<dbReference type="RefSeq" id="WP_304515119.1">
    <property type="nucleotide sequence ID" value="NZ_JAOSID010000001.1"/>
</dbReference>
<gene>
    <name evidence="6" type="primary">thyA</name>
    <name evidence="9" type="ORF">OC680_00255</name>
</gene>
<dbReference type="PRINTS" id="PR00108">
    <property type="entry name" value="THYMDSNTHASE"/>
</dbReference>
<keyword evidence="5 6" id="KW-0545">Nucleotide biosynthesis</keyword>
<feature type="binding site" description="in other chain" evidence="6">
    <location>
        <position position="21"/>
    </location>
    <ligand>
        <name>dUMP</name>
        <dbReference type="ChEBI" id="CHEBI:246422"/>
        <note>ligand shared between dimeric partners</note>
    </ligand>
</feature>
<evidence type="ECO:0000313" key="10">
    <source>
        <dbReference type="Proteomes" id="UP001172036"/>
    </source>
</evidence>
<feature type="binding site" evidence="6">
    <location>
        <position position="287"/>
    </location>
    <ligand>
        <name>(6R)-5,10-methylene-5,6,7,8-tetrahydrofolate</name>
        <dbReference type="ChEBI" id="CHEBI:15636"/>
    </ligand>
</feature>
<feature type="binding site" description="in other chain" evidence="6">
    <location>
        <begin position="190"/>
        <end position="193"/>
    </location>
    <ligand>
        <name>dUMP</name>
        <dbReference type="ChEBI" id="CHEBI:246422"/>
        <note>ligand shared between dimeric partners</note>
    </ligand>
</feature>
<dbReference type="EMBL" id="JAOSID010000001">
    <property type="protein sequence ID" value="MDO8167917.1"/>
    <property type="molecule type" value="Genomic_DNA"/>
</dbReference>
<comment type="subcellular location">
    <subcellularLocation>
        <location evidence="6">Cytoplasm</location>
    </subcellularLocation>
</comment>
<comment type="subunit">
    <text evidence="6">Homodimer.</text>
</comment>
<protein>
    <recommendedName>
        <fullName evidence="1 6">Thymidylate synthase</fullName>
        <shortName evidence="6">TS</shortName>
        <shortName evidence="6">TSase</shortName>
        <ecNumber evidence="1 6">2.1.1.45</ecNumber>
    </recommendedName>
</protein>
<feature type="binding site" evidence="6">
    <location>
        <position position="193"/>
    </location>
    <ligand>
        <name>(6R)-5,10-methylene-5,6,7,8-tetrahydrofolate</name>
        <dbReference type="ChEBI" id="CHEBI:15636"/>
    </ligand>
</feature>
<evidence type="ECO:0000256" key="2">
    <source>
        <dbReference type="ARBA" id="ARBA00022490"/>
    </source>
</evidence>
<accession>A0ABT9DE12</accession>
<evidence type="ECO:0000256" key="3">
    <source>
        <dbReference type="ARBA" id="ARBA00022603"/>
    </source>
</evidence>
<feature type="active site" description="Nucleophile" evidence="6">
    <location>
        <position position="170"/>
    </location>
</feature>
<feature type="domain" description="Thymidylate synthase/dCMP hydroxymethylase" evidence="8">
    <location>
        <begin position="2"/>
        <end position="288"/>
    </location>
</feature>
<dbReference type="GO" id="GO:0004799">
    <property type="term" value="F:thymidylate synthase activity"/>
    <property type="evidence" value="ECO:0007669"/>
    <property type="project" value="UniProtKB-EC"/>
</dbReference>
<keyword evidence="10" id="KW-1185">Reference proteome</keyword>
<dbReference type="NCBIfam" id="TIGR03284">
    <property type="entry name" value="thym_sym"/>
    <property type="match status" value="1"/>
</dbReference>
<dbReference type="PANTHER" id="PTHR11548">
    <property type="entry name" value="THYMIDYLATE SYNTHASE 1"/>
    <property type="match status" value="1"/>
</dbReference>
<dbReference type="Proteomes" id="UP001172036">
    <property type="component" value="Unassembled WGS sequence"/>
</dbReference>
<feature type="binding site" evidence="6">
    <location>
        <begin position="150"/>
        <end position="151"/>
    </location>
    <ligand>
        <name>dUMP</name>
        <dbReference type="ChEBI" id="CHEBI:246422"/>
        <note>ligand shared between dimeric partners</note>
    </ligand>
</feature>
<dbReference type="InterPro" id="IPR036926">
    <property type="entry name" value="Thymidate_synth/dCMP_Mease_sf"/>
</dbReference>
<dbReference type="GO" id="GO:0032259">
    <property type="term" value="P:methylation"/>
    <property type="evidence" value="ECO:0007669"/>
    <property type="project" value="UniProtKB-KW"/>
</dbReference>
<dbReference type="EC" id="2.1.1.45" evidence="1 6"/>
<dbReference type="SUPFAM" id="SSF55831">
    <property type="entry name" value="Thymidylate synthase/dCMP hydroxymethylase"/>
    <property type="match status" value="1"/>
</dbReference>
<feature type="binding site" description="in other chain" evidence="6">
    <location>
        <position position="201"/>
    </location>
    <ligand>
        <name>dUMP</name>
        <dbReference type="ChEBI" id="CHEBI:246422"/>
        <note>ligand shared between dimeric partners</note>
    </ligand>
</feature>
<dbReference type="InterPro" id="IPR020940">
    <property type="entry name" value="Thymidylate_synthase_AS"/>
</dbReference>
<evidence type="ECO:0000256" key="6">
    <source>
        <dbReference type="HAMAP-Rule" id="MF_00008"/>
    </source>
</evidence>
<comment type="function">
    <text evidence="6">Catalyzes the reductive methylation of 2'-deoxyuridine-5'-monophosphate (dUMP) to 2'-deoxythymidine-5'-monophosphate (dTMP) while utilizing 5,10-methylenetetrahydrofolate (mTHF) as the methyl donor and reductant in the reaction, yielding dihydrofolate (DHF) as a by-product. This enzymatic reaction provides an intracellular de novo source of dTMP, an essential precursor for DNA biosynthesis.</text>
</comment>
<dbReference type="CDD" id="cd00351">
    <property type="entry name" value="TS_Pyrimidine_HMase"/>
    <property type="match status" value="1"/>
</dbReference>
<organism evidence="9 10">
    <name type="scientific">Candidatus Phytoplasma melaleucae</name>
    <dbReference type="NCBI Taxonomy" id="2982630"/>
    <lineage>
        <taxon>Bacteria</taxon>
        <taxon>Bacillati</taxon>
        <taxon>Mycoplasmatota</taxon>
        <taxon>Mollicutes</taxon>
        <taxon>Acholeplasmatales</taxon>
        <taxon>Acholeplasmataceae</taxon>
        <taxon>Candidatus Phytoplasma</taxon>
    </lineage>
</organism>
<name>A0ABT9DE12_9MOLU</name>
<comment type="pathway">
    <text evidence="6">Pyrimidine metabolism; dTTP biosynthesis.</text>
</comment>
<dbReference type="NCBIfam" id="NF002496">
    <property type="entry name" value="PRK01827.1-2"/>
    <property type="match status" value="1"/>
</dbReference>
<sequence>MKQYLDLCRHIITNGTIRDNRTKIPTKSVFGYQMRFNLTQTFPLLTTKKINFKAIIHELLWFIRGDTNISYLVKNNVNIWNEWPYQKYCQSNNFQGENLTEFINKIKRDSSFAAEYGNLGPIYGKQWRNFSGVDQLQKVIQEIKDNPCSRRLIISAWNPLEIKDMLLPPCHILMQFYVCQRRLSLQLFQRSADVFLGIPFNISCYGLLLMMIAQTTNLKAYELIHSLGDAHIYINHLAQVKQQVQRIPKKLPKVTLNSEIKNIEDFKAGDIYLNDYKFHPLIRGKIAV</sequence>
<evidence type="ECO:0000313" key="9">
    <source>
        <dbReference type="EMBL" id="MDO8167917.1"/>
    </source>
</evidence>
<dbReference type="PROSITE" id="PS00091">
    <property type="entry name" value="THYMIDYLATE_SYNTHASE"/>
    <property type="match status" value="1"/>
</dbReference>
<dbReference type="InterPro" id="IPR045097">
    <property type="entry name" value="Thymidate_synth/dCMP_Mease"/>
</dbReference>
<evidence type="ECO:0000256" key="7">
    <source>
        <dbReference type="PROSITE-ProRule" id="PRU10016"/>
    </source>
</evidence>
<evidence type="ECO:0000259" key="8">
    <source>
        <dbReference type="Pfam" id="PF00303"/>
    </source>
</evidence>
<dbReference type="HAMAP" id="MF_00008">
    <property type="entry name" value="Thymidy_synth_bact"/>
    <property type="match status" value="1"/>
</dbReference>
<dbReference type="InterPro" id="IPR023451">
    <property type="entry name" value="Thymidate_synth/dCMP_Mease_dom"/>
</dbReference>
<keyword evidence="2 6" id="KW-0963">Cytoplasm</keyword>
<comment type="caution">
    <text evidence="9">The sequence shown here is derived from an EMBL/GenBank/DDBJ whole genome shotgun (WGS) entry which is preliminary data.</text>
</comment>